<evidence type="ECO:0000256" key="1">
    <source>
        <dbReference type="SAM" id="MobiDB-lite"/>
    </source>
</evidence>
<proteinExistence type="predicted"/>
<name>A0AAX1UK85_CERSP</name>
<dbReference type="Proteomes" id="UP000266305">
    <property type="component" value="Unassembled WGS sequence"/>
</dbReference>
<comment type="caution">
    <text evidence="2">The sequence shown here is derived from an EMBL/GenBank/DDBJ whole genome shotgun (WGS) entry which is preliminary data.</text>
</comment>
<accession>A0AAX1UK85</accession>
<dbReference type="AlphaFoldDB" id="A0AAX1UK85"/>
<gene>
    <name evidence="2" type="ORF">D1114_11550</name>
</gene>
<sequence>MDAPASLASLAELCAAPFDAGRRPRDPEIRALMARVRVTPAEARALGPRLLSPTDLPSAGALRDALPRALTDRKDPR</sequence>
<protein>
    <submittedName>
        <fullName evidence="2">Uncharacterized protein</fullName>
    </submittedName>
</protein>
<feature type="region of interest" description="Disordered" evidence="1">
    <location>
        <begin position="43"/>
        <end position="77"/>
    </location>
</feature>
<dbReference type="RefSeq" id="WP_119000237.1">
    <property type="nucleotide sequence ID" value="NZ_QWGP01000011.1"/>
</dbReference>
<evidence type="ECO:0000313" key="2">
    <source>
        <dbReference type="EMBL" id="RHZ94696.1"/>
    </source>
</evidence>
<evidence type="ECO:0000313" key="3">
    <source>
        <dbReference type="Proteomes" id="UP000266305"/>
    </source>
</evidence>
<reference evidence="2 3" key="1">
    <citation type="submission" date="2018-08" db="EMBL/GenBank/DDBJ databases">
        <title>Draft genome sequence of Rhodobacter sphaeroides FY.</title>
        <authorList>
            <person name="Rayyan A."/>
            <person name="Meyer T.E."/>
            <person name="Kyndt J.A."/>
        </authorList>
    </citation>
    <scope>NUCLEOTIDE SEQUENCE [LARGE SCALE GENOMIC DNA]</scope>
    <source>
        <strain evidence="2 3">FY</strain>
    </source>
</reference>
<organism evidence="2 3">
    <name type="scientific">Cereibacter sphaeroides</name>
    <name type="common">Rhodobacter sphaeroides</name>
    <dbReference type="NCBI Taxonomy" id="1063"/>
    <lineage>
        <taxon>Bacteria</taxon>
        <taxon>Pseudomonadati</taxon>
        <taxon>Pseudomonadota</taxon>
        <taxon>Alphaproteobacteria</taxon>
        <taxon>Rhodobacterales</taxon>
        <taxon>Paracoccaceae</taxon>
        <taxon>Cereibacter</taxon>
    </lineage>
</organism>
<dbReference type="EMBL" id="QWGP01000011">
    <property type="protein sequence ID" value="RHZ94696.1"/>
    <property type="molecule type" value="Genomic_DNA"/>
</dbReference>